<keyword evidence="5" id="KW-0408">Iron</keyword>
<gene>
    <name evidence="8" type="ORF">H8710_00640</name>
</gene>
<dbReference type="GO" id="GO:0046872">
    <property type="term" value="F:metal ion binding"/>
    <property type="evidence" value="ECO:0007669"/>
    <property type="project" value="UniProtKB-KW"/>
</dbReference>
<organism evidence="8 9">
    <name type="scientific">Fumia xinanensis</name>
    <dbReference type="NCBI Taxonomy" id="2763659"/>
    <lineage>
        <taxon>Bacteria</taxon>
        <taxon>Bacillati</taxon>
        <taxon>Bacillota</taxon>
        <taxon>Clostridia</taxon>
        <taxon>Eubacteriales</taxon>
        <taxon>Oscillospiraceae</taxon>
        <taxon>Fumia</taxon>
    </lineage>
</organism>
<dbReference type="GO" id="GO:0003824">
    <property type="term" value="F:catalytic activity"/>
    <property type="evidence" value="ECO:0007669"/>
    <property type="project" value="InterPro"/>
</dbReference>
<reference evidence="8" key="1">
    <citation type="submission" date="2020-08" db="EMBL/GenBank/DDBJ databases">
        <title>Genome public.</title>
        <authorList>
            <person name="Liu C."/>
            <person name="Sun Q."/>
        </authorList>
    </citation>
    <scope>NUCLEOTIDE SEQUENCE</scope>
    <source>
        <strain evidence="8">NSJ-33</strain>
    </source>
</reference>
<dbReference type="InterPro" id="IPR023404">
    <property type="entry name" value="rSAM_horseshoe"/>
</dbReference>
<dbReference type="InterPro" id="IPR032432">
    <property type="entry name" value="Radical_SAM_C"/>
</dbReference>
<keyword evidence="6" id="KW-0411">Iron-sulfur</keyword>
<evidence type="ECO:0000313" key="9">
    <source>
        <dbReference type="Proteomes" id="UP000610760"/>
    </source>
</evidence>
<feature type="domain" description="Radical SAM core" evidence="7">
    <location>
        <begin position="1"/>
        <end position="233"/>
    </location>
</feature>
<dbReference type="SFLD" id="SFLDG01086">
    <property type="entry name" value="elongater_protein-like"/>
    <property type="match status" value="1"/>
</dbReference>
<keyword evidence="9" id="KW-1185">Reference proteome</keyword>
<evidence type="ECO:0000256" key="2">
    <source>
        <dbReference type="ARBA" id="ARBA00022485"/>
    </source>
</evidence>
<dbReference type="SFLD" id="SFLDG01082">
    <property type="entry name" value="B12-binding_domain_containing"/>
    <property type="match status" value="1"/>
</dbReference>
<evidence type="ECO:0000259" key="7">
    <source>
        <dbReference type="PROSITE" id="PS51918"/>
    </source>
</evidence>
<evidence type="ECO:0000256" key="1">
    <source>
        <dbReference type="ARBA" id="ARBA00001966"/>
    </source>
</evidence>
<dbReference type="GO" id="GO:0005737">
    <property type="term" value="C:cytoplasm"/>
    <property type="evidence" value="ECO:0007669"/>
    <property type="project" value="TreeGrafter"/>
</dbReference>
<protein>
    <submittedName>
        <fullName evidence="8">Radical SAM protein</fullName>
    </submittedName>
</protein>
<evidence type="ECO:0000256" key="6">
    <source>
        <dbReference type="ARBA" id="ARBA00023014"/>
    </source>
</evidence>
<dbReference type="InterPro" id="IPR006638">
    <property type="entry name" value="Elp3/MiaA/NifB-like_rSAM"/>
</dbReference>
<proteinExistence type="predicted"/>
<dbReference type="PANTHER" id="PTHR11135:SF0">
    <property type="entry name" value="ELONGATOR COMPLEX PROTEIN 3"/>
    <property type="match status" value="1"/>
</dbReference>
<keyword evidence="4" id="KW-0479">Metal-binding</keyword>
<name>A0A926E1W5_9FIRM</name>
<dbReference type="Proteomes" id="UP000610760">
    <property type="component" value="Unassembled WGS sequence"/>
</dbReference>
<dbReference type="RefSeq" id="WP_249293457.1">
    <property type="nucleotide sequence ID" value="NZ_JACRSV010000001.1"/>
</dbReference>
<comment type="caution">
    <text evidence="8">The sequence shown here is derived from an EMBL/GenBank/DDBJ whole genome shotgun (WGS) entry which is preliminary data.</text>
</comment>
<keyword evidence="2" id="KW-0004">4Fe-4S</keyword>
<dbReference type="GO" id="GO:0051539">
    <property type="term" value="F:4 iron, 4 sulfur cluster binding"/>
    <property type="evidence" value="ECO:0007669"/>
    <property type="project" value="UniProtKB-KW"/>
</dbReference>
<dbReference type="InterPro" id="IPR058240">
    <property type="entry name" value="rSAM_sf"/>
</dbReference>
<dbReference type="GO" id="GO:0002926">
    <property type="term" value="P:tRNA wobble base 5-methoxycarbonylmethyl-2-thiouridinylation"/>
    <property type="evidence" value="ECO:0007669"/>
    <property type="project" value="TreeGrafter"/>
</dbReference>
<dbReference type="SMART" id="SM00729">
    <property type="entry name" value="Elp3"/>
    <property type="match status" value="1"/>
</dbReference>
<evidence type="ECO:0000256" key="3">
    <source>
        <dbReference type="ARBA" id="ARBA00022691"/>
    </source>
</evidence>
<evidence type="ECO:0000256" key="4">
    <source>
        <dbReference type="ARBA" id="ARBA00022723"/>
    </source>
</evidence>
<dbReference type="CDD" id="cd01335">
    <property type="entry name" value="Radical_SAM"/>
    <property type="match status" value="1"/>
</dbReference>
<dbReference type="Pfam" id="PF16199">
    <property type="entry name" value="Radical_SAM_C"/>
    <property type="match status" value="1"/>
</dbReference>
<evidence type="ECO:0000313" key="8">
    <source>
        <dbReference type="EMBL" id="MBC8558564.1"/>
    </source>
</evidence>
<dbReference type="SUPFAM" id="SSF102114">
    <property type="entry name" value="Radical SAM enzymes"/>
    <property type="match status" value="1"/>
</dbReference>
<dbReference type="PROSITE" id="PS51918">
    <property type="entry name" value="RADICAL_SAM"/>
    <property type="match status" value="1"/>
</dbReference>
<comment type="cofactor">
    <cofactor evidence="1">
        <name>[4Fe-4S] cluster</name>
        <dbReference type="ChEBI" id="CHEBI:49883"/>
    </cofactor>
</comment>
<accession>A0A926E1W5</accession>
<keyword evidence="3" id="KW-0949">S-adenosyl-L-methionine</keyword>
<evidence type="ECO:0000256" key="5">
    <source>
        <dbReference type="ARBA" id="ARBA00023004"/>
    </source>
</evidence>
<dbReference type="Gene3D" id="3.80.30.20">
    <property type="entry name" value="tm_1862 like domain"/>
    <property type="match status" value="1"/>
</dbReference>
<dbReference type="AlphaFoldDB" id="A0A926E1W5"/>
<dbReference type="InterPro" id="IPR007197">
    <property type="entry name" value="rSAM"/>
</dbReference>
<dbReference type="EMBL" id="JACRSV010000001">
    <property type="protein sequence ID" value="MBC8558564.1"/>
    <property type="molecule type" value="Genomic_DNA"/>
</dbReference>
<dbReference type="SFLD" id="SFLDS00029">
    <property type="entry name" value="Radical_SAM"/>
    <property type="match status" value="1"/>
</dbReference>
<sequence>MSHSNIAIFIPHKGCPHACSFCDQKSISGEQKQVTPLDVRRELAETFRRPLDGKDTEIAFFGGSFTCIPRKEMEAFLEEAAPYVQAGKASGIRISTRPDGISEEILHVLKRYGVRSIELGAQSLDDSVLRLNRRGHTAAQVEKAAGLIKEYGFSLGLQMMAGLYGDRKESLYETAEKIIALKPDTVRIYPTVVIEGTYLDELRRKGLYSPLPLQRAVELCAPLLWRFEQRGIRVIRVGLHASETLERRRTGGAYHPAFRELCESFLKRRQLEDKLRQFPAGSEILVRVPASELSKTIGQKKANIIWAEQMGYRLTVRSDQSVKKGELKAELLPSQTL</sequence>
<dbReference type="Pfam" id="PF04055">
    <property type="entry name" value="Radical_SAM"/>
    <property type="match status" value="1"/>
</dbReference>
<dbReference type="InterPro" id="IPR039661">
    <property type="entry name" value="ELP3"/>
</dbReference>
<dbReference type="PANTHER" id="PTHR11135">
    <property type="entry name" value="HISTONE ACETYLTRANSFERASE-RELATED"/>
    <property type="match status" value="1"/>
</dbReference>